<dbReference type="SMART" id="SM00387">
    <property type="entry name" value="HATPase_c"/>
    <property type="match status" value="1"/>
</dbReference>
<dbReference type="InterPro" id="IPR036097">
    <property type="entry name" value="HisK_dim/P_sf"/>
</dbReference>
<dbReference type="OrthoDB" id="1522504at2"/>
<dbReference type="Gene3D" id="3.30.565.10">
    <property type="entry name" value="Histidine kinase-like ATPase, C-terminal domain"/>
    <property type="match status" value="1"/>
</dbReference>
<dbReference type="InterPro" id="IPR050428">
    <property type="entry name" value="TCS_sensor_his_kinase"/>
</dbReference>
<evidence type="ECO:0000313" key="11">
    <source>
        <dbReference type="Proteomes" id="UP000295164"/>
    </source>
</evidence>
<dbReference type="PANTHER" id="PTHR45436">
    <property type="entry name" value="SENSOR HISTIDINE KINASE YKOH"/>
    <property type="match status" value="1"/>
</dbReference>
<keyword evidence="4" id="KW-0808">Transferase</keyword>
<dbReference type="InterPro" id="IPR036890">
    <property type="entry name" value="HATPase_C_sf"/>
</dbReference>
<organism evidence="10 11">
    <name type="scientific">Flaviaesturariibacter aridisoli</name>
    <dbReference type="NCBI Taxonomy" id="2545761"/>
    <lineage>
        <taxon>Bacteria</taxon>
        <taxon>Pseudomonadati</taxon>
        <taxon>Bacteroidota</taxon>
        <taxon>Chitinophagia</taxon>
        <taxon>Chitinophagales</taxon>
        <taxon>Chitinophagaceae</taxon>
        <taxon>Flaviaestuariibacter</taxon>
    </lineage>
</organism>
<dbReference type="GO" id="GO:0000155">
    <property type="term" value="F:phosphorelay sensor kinase activity"/>
    <property type="evidence" value="ECO:0007669"/>
    <property type="project" value="InterPro"/>
</dbReference>
<keyword evidence="8" id="KW-0472">Membrane</keyword>
<dbReference type="SUPFAM" id="SSF55874">
    <property type="entry name" value="ATPase domain of HSP90 chaperone/DNA topoisomerase II/histidine kinase"/>
    <property type="match status" value="1"/>
</dbReference>
<feature type="domain" description="Histidine kinase" evidence="9">
    <location>
        <begin position="220"/>
        <end position="422"/>
    </location>
</feature>
<dbReference type="PANTHER" id="PTHR45436:SF5">
    <property type="entry name" value="SENSOR HISTIDINE KINASE TRCS"/>
    <property type="match status" value="1"/>
</dbReference>
<comment type="catalytic activity">
    <reaction evidence="1">
        <text>ATP + protein L-histidine = ADP + protein N-phospho-L-histidine.</text>
        <dbReference type="EC" id="2.7.13.3"/>
    </reaction>
</comment>
<evidence type="ECO:0000256" key="3">
    <source>
        <dbReference type="ARBA" id="ARBA00022553"/>
    </source>
</evidence>
<proteinExistence type="predicted"/>
<keyword evidence="5 8" id="KW-0812">Transmembrane</keyword>
<evidence type="ECO:0000256" key="5">
    <source>
        <dbReference type="ARBA" id="ARBA00022692"/>
    </source>
</evidence>
<dbReference type="AlphaFoldDB" id="A0A4R4DXF9"/>
<evidence type="ECO:0000256" key="4">
    <source>
        <dbReference type="ARBA" id="ARBA00022679"/>
    </source>
</evidence>
<evidence type="ECO:0000256" key="7">
    <source>
        <dbReference type="ARBA" id="ARBA00022989"/>
    </source>
</evidence>
<dbReference type="EC" id="2.7.13.3" evidence="2"/>
<name>A0A4R4DXF9_9BACT</name>
<evidence type="ECO:0000256" key="8">
    <source>
        <dbReference type="SAM" id="Phobius"/>
    </source>
</evidence>
<dbReference type="CDD" id="cd00082">
    <property type="entry name" value="HisKA"/>
    <property type="match status" value="1"/>
</dbReference>
<dbReference type="GO" id="GO:0005886">
    <property type="term" value="C:plasma membrane"/>
    <property type="evidence" value="ECO:0007669"/>
    <property type="project" value="TreeGrafter"/>
</dbReference>
<gene>
    <name evidence="10" type="ORF">E0486_16920</name>
</gene>
<dbReference type="Pfam" id="PF02518">
    <property type="entry name" value="HATPase_c"/>
    <property type="match status" value="1"/>
</dbReference>
<dbReference type="SUPFAM" id="SSF47384">
    <property type="entry name" value="Homodimeric domain of signal transducing histidine kinase"/>
    <property type="match status" value="1"/>
</dbReference>
<evidence type="ECO:0000256" key="2">
    <source>
        <dbReference type="ARBA" id="ARBA00012438"/>
    </source>
</evidence>
<reference evidence="10 11" key="1">
    <citation type="submission" date="2019-03" db="EMBL/GenBank/DDBJ databases">
        <authorList>
            <person name="Kim M.K.M."/>
        </authorList>
    </citation>
    <scope>NUCLEOTIDE SEQUENCE [LARGE SCALE GENOMIC DNA]</scope>
    <source>
        <strain evidence="10 11">17J68-15</strain>
    </source>
</reference>
<evidence type="ECO:0000313" key="10">
    <source>
        <dbReference type="EMBL" id="TCZ66301.1"/>
    </source>
</evidence>
<evidence type="ECO:0000256" key="6">
    <source>
        <dbReference type="ARBA" id="ARBA00022777"/>
    </source>
</evidence>
<feature type="transmembrane region" description="Helical" evidence="8">
    <location>
        <begin position="12"/>
        <end position="38"/>
    </location>
</feature>
<feature type="transmembrane region" description="Helical" evidence="8">
    <location>
        <begin position="130"/>
        <end position="153"/>
    </location>
</feature>
<dbReference type="EMBL" id="SKFH01000045">
    <property type="protein sequence ID" value="TCZ66301.1"/>
    <property type="molecule type" value="Genomic_DNA"/>
</dbReference>
<keyword evidence="11" id="KW-1185">Reference proteome</keyword>
<dbReference type="Proteomes" id="UP000295164">
    <property type="component" value="Unassembled WGS sequence"/>
</dbReference>
<keyword evidence="3" id="KW-0597">Phosphoprotein</keyword>
<keyword evidence="7 8" id="KW-1133">Transmembrane helix</keyword>
<dbReference type="PROSITE" id="PS50109">
    <property type="entry name" value="HIS_KIN"/>
    <property type="match status" value="1"/>
</dbReference>
<dbReference type="Pfam" id="PF00512">
    <property type="entry name" value="HisKA"/>
    <property type="match status" value="1"/>
</dbReference>
<comment type="caution">
    <text evidence="10">The sequence shown here is derived from an EMBL/GenBank/DDBJ whole genome shotgun (WGS) entry which is preliminary data.</text>
</comment>
<evidence type="ECO:0000259" key="9">
    <source>
        <dbReference type="PROSITE" id="PS50109"/>
    </source>
</evidence>
<dbReference type="SMART" id="SM00388">
    <property type="entry name" value="HisKA"/>
    <property type="match status" value="1"/>
</dbReference>
<protein>
    <recommendedName>
        <fullName evidence="2">histidine kinase</fullName>
        <ecNumber evidence="2">2.7.13.3</ecNumber>
    </recommendedName>
</protein>
<dbReference type="InterPro" id="IPR005467">
    <property type="entry name" value="His_kinase_dom"/>
</dbReference>
<keyword evidence="6 10" id="KW-0418">Kinase</keyword>
<sequence>MRASMKLLDRYSRINVGATIAIFLVAALALFVSLHYILLQQIDDDLRIEEREILLYVQKNGRIPESSSVDDQLIEFHAADGNDQRRFQTLDLVDPTHGDKEKFRQLRFTVRDTQGWHLVLVSKALEQTDALVTTLFFITTVTILFILLLSFAINRWAVKRLWRPFYAVLDSVRHYKLNDGAPLRLPSTTVEEFQFMNERIEAFAGQARLDFLALKTFSENATHELQTPIAVVRSKLDLLQQEPGLGAQGAAALQGAYDSLQRLDRLNASLLLLARIENRQFADTEPVDVNELLRAKLREFQELLQEKEIQVEHSGDTVIIRINPALCQILLNNLLSNALRYTATGGTLQLNLDKASLSVCNTADGPALDEQTLYQRFQRGNGNRGSAGLGLALIKQICDVSGFRLSYRHSGNRHCFRVSWPA</sequence>
<dbReference type="InterPro" id="IPR003594">
    <property type="entry name" value="HATPase_dom"/>
</dbReference>
<accession>A0A4R4DXF9</accession>
<evidence type="ECO:0000256" key="1">
    <source>
        <dbReference type="ARBA" id="ARBA00000085"/>
    </source>
</evidence>
<dbReference type="Gene3D" id="1.10.287.130">
    <property type="match status" value="1"/>
</dbReference>
<dbReference type="InterPro" id="IPR003661">
    <property type="entry name" value="HisK_dim/P_dom"/>
</dbReference>